<feature type="non-terminal residue" evidence="1">
    <location>
        <position position="1"/>
    </location>
</feature>
<reference evidence="1 2" key="1">
    <citation type="journal article" date="2016" name="Sci. Rep.">
        <title>Metabolic traits of an uncultured archaeal lineage -MSBL1- from brine pools of the Red Sea.</title>
        <authorList>
            <person name="Mwirichia R."/>
            <person name="Alam I."/>
            <person name="Rashid M."/>
            <person name="Vinu M."/>
            <person name="Ba-Alawi W."/>
            <person name="Anthony Kamau A."/>
            <person name="Kamanda Ngugi D."/>
            <person name="Goker M."/>
            <person name="Klenk H.P."/>
            <person name="Bajic V."/>
            <person name="Stingl U."/>
        </authorList>
    </citation>
    <scope>NUCLEOTIDE SEQUENCE [LARGE SCALE GENOMIC DNA]</scope>
    <source>
        <strain evidence="1">SCGC-AAA382A03</strain>
    </source>
</reference>
<name>A0A133VDP4_9EURY</name>
<organism evidence="1 2">
    <name type="scientific">candidate division MSBL1 archaeon SCGC-AAA382A03</name>
    <dbReference type="NCBI Taxonomy" id="1698278"/>
    <lineage>
        <taxon>Archaea</taxon>
        <taxon>Methanobacteriati</taxon>
        <taxon>Methanobacteriota</taxon>
        <taxon>candidate division MSBL1</taxon>
    </lineage>
</organism>
<protein>
    <submittedName>
        <fullName evidence="1">Uncharacterized protein</fullName>
    </submittedName>
</protein>
<keyword evidence="2" id="KW-1185">Reference proteome</keyword>
<accession>A0A133VDP4</accession>
<proteinExistence type="predicted"/>
<dbReference type="AlphaFoldDB" id="A0A133VDP4"/>
<evidence type="ECO:0000313" key="1">
    <source>
        <dbReference type="EMBL" id="KXB04551.1"/>
    </source>
</evidence>
<dbReference type="Proteomes" id="UP000070549">
    <property type="component" value="Unassembled WGS sequence"/>
</dbReference>
<dbReference type="EMBL" id="LHYC01000057">
    <property type="protein sequence ID" value="KXB04551.1"/>
    <property type="molecule type" value="Genomic_DNA"/>
</dbReference>
<gene>
    <name evidence="1" type="ORF">AKJ49_01980</name>
</gene>
<comment type="caution">
    <text evidence="1">The sequence shown here is derived from an EMBL/GenBank/DDBJ whole genome shotgun (WGS) entry which is preliminary data.</text>
</comment>
<evidence type="ECO:0000313" key="2">
    <source>
        <dbReference type="Proteomes" id="UP000070549"/>
    </source>
</evidence>
<sequence length="71" mass="8037">WLRDALKDTYDCFNARYTPKSGEVVKNTTQGKKGGRTVKRRRAKKILKESSKPFLVISSFCLSSESGIIIK</sequence>